<evidence type="ECO:0000256" key="1">
    <source>
        <dbReference type="ARBA" id="ARBA00001938"/>
    </source>
</evidence>
<feature type="compositionally biased region" description="Low complexity" evidence="11">
    <location>
        <begin position="115"/>
        <end position="126"/>
    </location>
</feature>
<comment type="cofactor">
    <cofactor evidence="1">
        <name>(R)-lipoate</name>
        <dbReference type="ChEBI" id="CHEBI:83088"/>
    </cofactor>
</comment>
<dbReference type="SUPFAM" id="SSF52777">
    <property type="entry name" value="CoA-dependent acyltransferases"/>
    <property type="match status" value="1"/>
</dbReference>
<dbReference type="GO" id="GO:0006099">
    <property type="term" value="P:tricarboxylic acid cycle"/>
    <property type="evidence" value="ECO:0007669"/>
    <property type="project" value="UniProtKB-KW"/>
</dbReference>
<reference evidence="13 14" key="1">
    <citation type="journal article" date="2013" name="Fungal Biol.">
        <title>Analysis of microsatellite markers in the genome of the plant pathogen Ceratocystis fimbriata.</title>
        <authorList>
            <person name="Simpson M.C."/>
            <person name="Wilken P.M."/>
            <person name="Coetzee M.P."/>
            <person name="Wingfield M.J."/>
            <person name="Wingfield B.D."/>
        </authorList>
    </citation>
    <scope>NUCLEOTIDE SEQUENCE [LARGE SCALE GENOMIC DNA]</scope>
    <source>
        <strain evidence="13 14">CBS 114723</strain>
    </source>
</reference>
<organism evidence="13 14">
    <name type="scientific">Ceratocystis fimbriata CBS 114723</name>
    <dbReference type="NCBI Taxonomy" id="1035309"/>
    <lineage>
        <taxon>Eukaryota</taxon>
        <taxon>Fungi</taxon>
        <taxon>Dikarya</taxon>
        <taxon>Ascomycota</taxon>
        <taxon>Pezizomycotina</taxon>
        <taxon>Sordariomycetes</taxon>
        <taxon>Hypocreomycetidae</taxon>
        <taxon>Microascales</taxon>
        <taxon>Ceratocystidaceae</taxon>
        <taxon>Ceratocystis</taxon>
    </lineage>
</organism>
<evidence type="ECO:0000256" key="10">
    <source>
        <dbReference type="ARBA" id="ARBA00032406"/>
    </source>
</evidence>
<dbReference type="Gene3D" id="3.30.559.10">
    <property type="entry name" value="Chloramphenicol acetyltransferase-like domain"/>
    <property type="match status" value="1"/>
</dbReference>
<gene>
    <name evidence="13" type="primary">kgd2</name>
    <name evidence="13" type="ORF">CFIMG_007023RA</name>
</gene>
<reference evidence="13 14" key="2">
    <citation type="journal article" date="2013" name="IMA Fungus">
        <title>IMA Genome-F 1: Ceratocystis fimbriata: Draft nuclear genome sequence for the plant pathogen, Ceratocystis fimbriata.</title>
        <authorList>
            <person name="Wilken P.M."/>
            <person name="Steenkamp E.T."/>
            <person name="Wingfield M.J."/>
            <person name="de Beer Z.W."/>
            <person name="Wingfield B.D."/>
        </authorList>
    </citation>
    <scope>NUCLEOTIDE SEQUENCE [LARGE SCALE GENOMIC DNA]</scope>
    <source>
        <strain evidence="13 14">CBS 114723</strain>
    </source>
</reference>
<dbReference type="NCBIfam" id="TIGR01347">
    <property type="entry name" value="sucB"/>
    <property type="match status" value="1"/>
</dbReference>
<keyword evidence="14" id="KW-1185">Reference proteome</keyword>
<keyword evidence="7" id="KW-0450">Lipoyl</keyword>
<dbReference type="InterPro" id="IPR050537">
    <property type="entry name" value="2-oxoacid_dehydrogenase"/>
</dbReference>
<evidence type="ECO:0000256" key="4">
    <source>
        <dbReference type="ARBA" id="ARBA00012945"/>
    </source>
</evidence>
<evidence type="ECO:0000256" key="8">
    <source>
        <dbReference type="ARBA" id="ARBA00022946"/>
    </source>
</evidence>
<evidence type="ECO:0000259" key="12">
    <source>
        <dbReference type="PROSITE" id="PS50968"/>
    </source>
</evidence>
<evidence type="ECO:0000256" key="9">
    <source>
        <dbReference type="ARBA" id="ARBA00023315"/>
    </source>
</evidence>
<dbReference type="GO" id="GO:0045252">
    <property type="term" value="C:oxoglutarate dehydrogenase complex"/>
    <property type="evidence" value="ECO:0007669"/>
    <property type="project" value="InterPro"/>
</dbReference>
<name>A0A2C5WRR3_9PEZI</name>
<dbReference type="InterPro" id="IPR000089">
    <property type="entry name" value="Biotin_lipoyl"/>
</dbReference>
<keyword evidence="8" id="KW-0809">Transit peptide</keyword>
<dbReference type="Pfam" id="PF00198">
    <property type="entry name" value="2-oxoacid_dh"/>
    <property type="match status" value="1"/>
</dbReference>
<evidence type="ECO:0000256" key="5">
    <source>
        <dbReference type="ARBA" id="ARBA00022532"/>
    </source>
</evidence>
<dbReference type="InterPro" id="IPR006255">
    <property type="entry name" value="SucB"/>
</dbReference>
<proteinExistence type="inferred from homology"/>
<dbReference type="InterPro" id="IPR023213">
    <property type="entry name" value="CAT-like_dom_sf"/>
</dbReference>
<evidence type="ECO:0000313" key="13">
    <source>
        <dbReference type="EMBL" id="PHH49315.1"/>
    </source>
</evidence>
<evidence type="ECO:0000256" key="3">
    <source>
        <dbReference type="ARBA" id="ARBA00007317"/>
    </source>
</evidence>
<dbReference type="PROSITE" id="PS50968">
    <property type="entry name" value="BIOTINYL_LIPOYL"/>
    <property type="match status" value="1"/>
</dbReference>
<feature type="compositionally biased region" description="Low complexity" evidence="11">
    <location>
        <begin position="137"/>
        <end position="161"/>
    </location>
</feature>
<dbReference type="FunFam" id="3.30.559.10:FF:000007">
    <property type="entry name" value="Dihydrolipoamide acetyltransferase component of pyruvate dehydrogenase complex"/>
    <property type="match status" value="1"/>
</dbReference>
<protein>
    <recommendedName>
        <fullName evidence="4">dihydrolipoyllysine-residue succinyltransferase</fullName>
        <ecNumber evidence="4">2.3.1.61</ecNumber>
    </recommendedName>
    <alternativeName>
        <fullName evidence="10">2-oxoglutarate dehydrogenase complex component E2</fullName>
    </alternativeName>
</protein>
<dbReference type="EC" id="2.3.1.61" evidence="4"/>
<accession>A0A2C5WRR3</accession>
<evidence type="ECO:0000313" key="14">
    <source>
        <dbReference type="Proteomes" id="UP000222788"/>
    </source>
</evidence>
<dbReference type="SUPFAM" id="SSF51230">
    <property type="entry name" value="Single hybrid motif"/>
    <property type="match status" value="1"/>
</dbReference>
<sequence>MFASKFSRAAKMVQLHQLRPSRQLPLSLMMQRVQSYATITVKVPQMAESISEGTLRQFSKQIGDYVEADEEIATIETDKIDVAINAPQSGTITELLVGEEDTVTVDQDIIRIDTDGTAPAGGAAPAKESAQVEKETTSGASATAPAPTASAPSAPATSTSTDHAPKKAESSKGSAPPPTSASVGDRSERRVKMNRMLLRMSERLKQSQNTTASLTTFNEVDMSSLIEFRKSMKDEVLKKTGTKFGFMGSFAYACALAMKEFPVINSSIEGEGTGDTIVFHDYVDISVAVATEQGLVTPVIRNIEKMSILEIERGIAEVGKKARDRKLTIEDLAGGTFAISNGGVFGSKLSTPIINHPQSAILGLHAIKERAHVVNGEIKIRPIMELALSYDHRVITGREAVLFLELVRKYIEDPRRMLLEV</sequence>
<evidence type="ECO:0000256" key="6">
    <source>
        <dbReference type="ARBA" id="ARBA00022679"/>
    </source>
</evidence>
<comment type="similarity">
    <text evidence="3">Belongs to the 2-oxoacid dehydrogenase family.</text>
</comment>
<dbReference type="OrthoDB" id="5391403at2759"/>
<keyword evidence="5" id="KW-0816">Tricarboxylic acid cycle</keyword>
<dbReference type="PANTHER" id="PTHR43416:SF5">
    <property type="entry name" value="DIHYDROLIPOYLLYSINE-RESIDUE SUCCINYLTRANSFERASE COMPONENT OF 2-OXOGLUTARATE DEHYDROGENASE COMPLEX, MITOCHONDRIAL"/>
    <property type="match status" value="1"/>
</dbReference>
<keyword evidence="9" id="KW-0012">Acyltransferase</keyword>
<dbReference type="PANTHER" id="PTHR43416">
    <property type="entry name" value="DIHYDROLIPOYLLYSINE-RESIDUE SUCCINYLTRANSFERASE COMPONENT OF 2-OXOGLUTARATE DEHYDROGENASE COMPLEX, MITOCHONDRIAL-RELATED"/>
    <property type="match status" value="1"/>
</dbReference>
<dbReference type="GO" id="GO:0005739">
    <property type="term" value="C:mitochondrion"/>
    <property type="evidence" value="ECO:0007669"/>
    <property type="project" value="TreeGrafter"/>
</dbReference>
<evidence type="ECO:0000256" key="2">
    <source>
        <dbReference type="ARBA" id="ARBA00005145"/>
    </source>
</evidence>
<feature type="region of interest" description="Disordered" evidence="11">
    <location>
        <begin position="114"/>
        <end position="190"/>
    </location>
</feature>
<dbReference type="Pfam" id="PF00364">
    <property type="entry name" value="Biotin_lipoyl"/>
    <property type="match status" value="1"/>
</dbReference>
<comment type="pathway">
    <text evidence="2">Amino-acid degradation; L-lysine degradation via saccharopine pathway; glutaryl-CoA from L-lysine: step 6/6.</text>
</comment>
<dbReference type="GO" id="GO:0033512">
    <property type="term" value="P:L-lysine catabolic process to acetyl-CoA via saccharopine"/>
    <property type="evidence" value="ECO:0007669"/>
    <property type="project" value="UniProtKB-UniPathway"/>
</dbReference>
<dbReference type="PROSITE" id="PS00189">
    <property type="entry name" value="LIPOYL"/>
    <property type="match status" value="1"/>
</dbReference>
<dbReference type="InterPro" id="IPR003016">
    <property type="entry name" value="2-oxoA_DH_lipoyl-BS"/>
</dbReference>
<evidence type="ECO:0000256" key="7">
    <source>
        <dbReference type="ARBA" id="ARBA00022823"/>
    </source>
</evidence>
<dbReference type="Gene3D" id="2.40.50.100">
    <property type="match status" value="1"/>
</dbReference>
<feature type="domain" description="Lipoyl-binding" evidence="12">
    <location>
        <begin position="38"/>
        <end position="113"/>
    </location>
</feature>
<dbReference type="Proteomes" id="UP000222788">
    <property type="component" value="Unassembled WGS sequence"/>
</dbReference>
<comment type="caution">
    <text evidence="13">The sequence shown here is derived from an EMBL/GenBank/DDBJ whole genome shotgun (WGS) entry which is preliminary data.</text>
</comment>
<evidence type="ECO:0000256" key="11">
    <source>
        <dbReference type="SAM" id="MobiDB-lite"/>
    </source>
</evidence>
<dbReference type="InterPro" id="IPR001078">
    <property type="entry name" value="2-oxoacid_DH_actylTfrase"/>
</dbReference>
<dbReference type="AlphaFoldDB" id="A0A2C5WRR3"/>
<dbReference type="STRING" id="1035309.A0A2C5WRR3"/>
<dbReference type="EMBL" id="APWK03000221">
    <property type="protein sequence ID" value="PHH49315.1"/>
    <property type="molecule type" value="Genomic_DNA"/>
</dbReference>
<dbReference type="InterPro" id="IPR011053">
    <property type="entry name" value="Single_hybrid_motif"/>
</dbReference>
<dbReference type="GO" id="GO:0004149">
    <property type="term" value="F:dihydrolipoyllysine-residue succinyltransferase activity"/>
    <property type="evidence" value="ECO:0007669"/>
    <property type="project" value="UniProtKB-EC"/>
</dbReference>
<dbReference type="UniPathway" id="UPA00868">
    <property type="reaction ID" value="UER00840"/>
</dbReference>
<dbReference type="CDD" id="cd06849">
    <property type="entry name" value="lipoyl_domain"/>
    <property type="match status" value="1"/>
</dbReference>
<keyword evidence="6 13" id="KW-0808">Transferase</keyword>